<organism evidence="2 3">
    <name type="scientific">Hyphococcus aureus</name>
    <dbReference type="NCBI Taxonomy" id="2666033"/>
    <lineage>
        <taxon>Bacteria</taxon>
        <taxon>Pseudomonadati</taxon>
        <taxon>Pseudomonadota</taxon>
        <taxon>Alphaproteobacteria</taxon>
        <taxon>Parvularculales</taxon>
        <taxon>Parvularculaceae</taxon>
        <taxon>Hyphococcus</taxon>
    </lineage>
</organism>
<dbReference type="Gene3D" id="2.60.120.620">
    <property type="entry name" value="q2cbj1_9rhob like domain"/>
    <property type="match status" value="1"/>
</dbReference>
<comment type="caution">
    <text evidence="2">The sequence shown here is derived from an EMBL/GenBank/DDBJ whole genome shotgun (WGS) entry which is preliminary data.</text>
</comment>
<dbReference type="Proteomes" id="UP001596116">
    <property type="component" value="Unassembled WGS sequence"/>
</dbReference>
<evidence type="ECO:0000313" key="2">
    <source>
        <dbReference type="EMBL" id="MFC6035084.1"/>
    </source>
</evidence>
<dbReference type="PANTHER" id="PTHR12117">
    <property type="entry name" value="HISTONE ACETYLTRANSFERASE COMPLEX"/>
    <property type="match status" value="1"/>
</dbReference>
<evidence type="ECO:0000259" key="1">
    <source>
        <dbReference type="Pfam" id="PF13661"/>
    </source>
</evidence>
<protein>
    <submittedName>
        <fullName evidence="2">2OG-Fe(II) oxygenase</fullName>
    </submittedName>
</protein>
<reference evidence="2 3" key="1">
    <citation type="submission" date="2024-09" db="EMBL/GenBank/DDBJ databases">
        <authorList>
            <person name="Zhang Z.-H."/>
        </authorList>
    </citation>
    <scope>NUCLEOTIDE SEQUENCE [LARGE SCALE GENOMIC DNA]</scope>
    <source>
        <strain evidence="2 3">HHTR114</strain>
    </source>
</reference>
<dbReference type="EMBL" id="JBHPON010000001">
    <property type="protein sequence ID" value="MFC6035084.1"/>
    <property type="molecule type" value="Genomic_DNA"/>
</dbReference>
<dbReference type="PANTHER" id="PTHR12117:SF0">
    <property type="entry name" value="PROLYL 3-HYDROXYLASE OGFOD1"/>
    <property type="match status" value="1"/>
</dbReference>
<name>A0ABW1KT20_9PROT</name>
<dbReference type="InterPro" id="IPR039558">
    <property type="entry name" value="TPA1/OFD1_N"/>
</dbReference>
<feature type="domain" description="Prolyl 3,4-dihydroxylase TPA1/OFD1 N-terminal" evidence="1">
    <location>
        <begin position="141"/>
        <end position="233"/>
    </location>
</feature>
<dbReference type="RefSeq" id="WP_379879587.1">
    <property type="nucleotide sequence ID" value="NZ_JBHPON010000001.1"/>
</dbReference>
<evidence type="ECO:0000313" key="3">
    <source>
        <dbReference type="Proteomes" id="UP001596116"/>
    </source>
</evidence>
<gene>
    <name evidence="2" type="ORF">ACFMB1_05980</name>
</gene>
<keyword evidence="3" id="KW-1185">Reference proteome</keyword>
<sequence>MKLNPTLDPDELHQRYKALGRISIPKVLDAEDAKALRKAIDREPHKNLVFFANGKHFDIDAAGWRDLDAEKVGTTEDIIYVEAQKGFSYYYENIPVYDRWKAGTELGSQLKAAVEFLNAEPFLNFVRRVTGFGDIAFADAQATLYGPGHFLTLHNDAVEGKNRRAAFVLNLTKEWREDWGGYLNFFDEDGHIEGAFMPSFNTLNMFSVPAAHSVGFVSPFAGETRVSITGWLRAGEDQD</sequence>
<dbReference type="InterPro" id="IPR051842">
    <property type="entry name" value="uS12_prolyl_hydroxylase"/>
</dbReference>
<dbReference type="Pfam" id="PF13661">
    <property type="entry name" value="2OG-FeII_Oxy_4"/>
    <property type="match status" value="1"/>
</dbReference>
<proteinExistence type="predicted"/>
<accession>A0ABW1KT20</accession>